<dbReference type="PANTHER" id="PTHR11042">
    <property type="entry name" value="EUKARYOTIC TRANSLATION INITIATION FACTOR 2-ALPHA KINASE EIF2-ALPHA KINASE -RELATED"/>
    <property type="match status" value="1"/>
</dbReference>
<dbReference type="OrthoDB" id="341578at2759"/>
<dbReference type="InterPro" id="IPR017441">
    <property type="entry name" value="Protein_kinase_ATP_BS"/>
</dbReference>
<feature type="binding site" evidence="6">
    <location>
        <position position="41"/>
    </location>
    <ligand>
        <name>ATP</name>
        <dbReference type="ChEBI" id="CHEBI:30616"/>
    </ligand>
</feature>
<evidence type="ECO:0000313" key="9">
    <source>
        <dbReference type="EMBL" id="CAD7631629.1"/>
    </source>
</evidence>
<dbReference type="SUPFAM" id="SSF56112">
    <property type="entry name" value="Protein kinase-like (PK-like)"/>
    <property type="match status" value="1"/>
</dbReference>
<dbReference type="InterPro" id="IPR008271">
    <property type="entry name" value="Ser/Thr_kinase_AS"/>
</dbReference>
<dbReference type="PROSITE" id="PS00108">
    <property type="entry name" value="PROTEIN_KINASE_ST"/>
    <property type="match status" value="1"/>
</dbReference>
<sequence length="305" mass="34611">METFNSQFESEFEPMQVLGRGGFGLVFEAKRKFDGNHYAVKRISFPDLKERKDKVMREVTALSQLDHSGIVRDQHLFPTEDNASTLPGESFYDNESNEMTLPRCYLYIQLQLCSKDTLKDWLLNNSLNRDSNKMLDIFKHIVSAVHYVHSRGLTHRDLKPSNIFFSMDGNIKIGDFGSVTATAADEGTHIPGATSLTQSSSSNTTRVGTKLYMSPEQCDLLYKLLSHNPDDRPSTVQIKKHNIFTSKLKTTQVPTSNLSNNEPLNSHKNNMTNCIKIRVTYSVTTCSLFQRTVLYLDTLATVLRR</sequence>
<keyword evidence="2 6" id="KW-0547">Nucleotide-binding</keyword>
<evidence type="ECO:0000256" key="2">
    <source>
        <dbReference type="ARBA" id="ARBA00022741"/>
    </source>
</evidence>
<dbReference type="InterPro" id="IPR050339">
    <property type="entry name" value="CC_SR_Kinase"/>
</dbReference>
<keyword evidence="3" id="KW-0418">Kinase</keyword>
<evidence type="ECO:0000256" key="6">
    <source>
        <dbReference type="PROSITE-ProRule" id="PRU10141"/>
    </source>
</evidence>
<dbReference type="Gene3D" id="3.30.200.20">
    <property type="entry name" value="Phosphorylase Kinase, domain 1"/>
    <property type="match status" value="1"/>
</dbReference>
<evidence type="ECO:0000256" key="3">
    <source>
        <dbReference type="ARBA" id="ARBA00022777"/>
    </source>
</evidence>
<evidence type="ECO:0000256" key="7">
    <source>
        <dbReference type="RuleBase" id="RU000304"/>
    </source>
</evidence>
<evidence type="ECO:0000259" key="8">
    <source>
        <dbReference type="PROSITE" id="PS50011"/>
    </source>
</evidence>
<keyword evidence="10" id="KW-1185">Reference proteome</keyword>
<dbReference type="GO" id="GO:0005524">
    <property type="term" value="F:ATP binding"/>
    <property type="evidence" value="ECO:0007669"/>
    <property type="project" value="UniProtKB-UniRule"/>
</dbReference>
<dbReference type="SMART" id="SM00220">
    <property type="entry name" value="S_TKc"/>
    <property type="match status" value="1"/>
</dbReference>
<gene>
    <name evidence="9" type="ORF">OSB1V03_LOCUS12038</name>
</gene>
<evidence type="ECO:0000256" key="4">
    <source>
        <dbReference type="ARBA" id="ARBA00022840"/>
    </source>
</evidence>
<keyword evidence="4 6" id="KW-0067">ATP-binding</keyword>
<accession>A0A7R9KYR9</accession>
<dbReference type="PROSITE" id="PS50011">
    <property type="entry name" value="PROTEIN_KINASE_DOM"/>
    <property type="match status" value="1"/>
</dbReference>
<reference evidence="9" key="1">
    <citation type="submission" date="2020-11" db="EMBL/GenBank/DDBJ databases">
        <authorList>
            <person name="Tran Van P."/>
        </authorList>
    </citation>
    <scope>NUCLEOTIDE SEQUENCE</scope>
</reference>
<dbReference type="GO" id="GO:0005737">
    <property type="term" value="C:cytoplasm"/>
    <property type="evidence" value="ECO:0007669"/>
    <property type="project" value="TreeGrafter"/>
</dbReference>
<dbReference type="GO" id="GO:0004694">
    <property type="term" value="F:eukaryotic translation initiation factor 2alpha kinase activity"/>
    <property type="evidence" value="ECO:0007669"/>
    <property type="project" value="TreeGrafter"/>
</dbReference>
<feature type="domain" description="Protein kinase" evidence="8">
    <location>
        <begin position="12"/>
        <end position="305"/>
    </location>
</feature>
<dbReference type="InterPro" id="IPR000719">
    <property type="entry name" value="Prot_kinase_dom"/>
</dbReference>
<evidence type="ECO:0000313" key="10">
    <source>
        <dbReference type="Proteomes" id="UP000759131"/>
    </source>
</evidence>
<proteinExistence type="inferred from homology"/>
<evidence type="ECO:0000256" key="5">
    <source>
        <dbReference type="ARBA" id="ARBA00037982"/>
    </source>
</evidence>
<dbReference type="InterPro" id="IPR011009">
    <property type="entry name" value="Kinase-like_dom_sf"/>
</dbReference>
<dbReference type="GO" id="GO:0005634">
    <property type="term" value="C:nucleus"/>
    <property type="evidence" value="ECO:0007669"/>
    <property type="project" value="TreeGrafter"/>
</dbReference>
<name>A0A7R9KYR9_9ACAR</name>
<evidence type="ECO:0000256" key="1">
    <source>
        <dbReference type="ARBA" id="ARBA00022679"/>
    </source>
</evidence>
<dbReference type="Proteomes" id="UP000759131">
    <property type="component" value="Unassembled WGS sequence"/>
</dbReference>
<dbReference type="EMBL" id="OC864324">
    <property type="protein sequence ID" value="CAD7631629.1"/>
    <property type="molecule type" value="Genomic_DNA"/>
</dbReference>
<dbReference type="Pfam" id="PF00069">
    <property type="entry name" value="Pkinase"/>
    <property type="match status" value="1"/>
</dbReference>
<dbReference type="Gene3D" id="1.10.510.10">
    <property type="entry name" value="Transferase(Phosphotransferase) domain 1"/>
    <property type="match status" value="1"/>
</dbReference>
<dbReference type="AlphaFoldDB" id="A0A7R9KYR9"/>
<organism evidence="9">
    <name type="scientific">Medioppia subpectinata</name>
    <dbReference type="NCBI Taxonomy" id="1979941"/>
    <lineage>
        <taxon>Eukaryota</taxon>
        <taxon>Metazoa</taxon>
        <taxon>Ecdysozoa</taxon>
        <taxon>Arthropoda</taxon>
        <taxon>Chelicerata</taxon>
        <taxon>Arachnida</taxon>
        <taxon>Acari</taxon>
        <taxon>Acariformes</taxon>
        <taxon>Sarcoptiformes</taxon>
        <taxon>Oribatida</taxon>
        <taxon>Brachypylina</taxon>
        <taxon>Oppioidea</taxon>
        <taxon>Oppiidae</taxon>
        <taxon>Medioppia</taxon>
    </lineage>
</organism>
<protein>
    <recommendedName>
        <fullName evidence="8">Protein kinase domain-containing protein</fullName>
    </recommendedName>
</protein>
<comment type="similarity">
    <text evidence="5">Belongs to the protein kinase superfamily. Ser/Thr protein kinase family. GCN2 subfamily.</text>
</comment>
<keyword evidence="1" id="KW-0808">Transferase</keyword>
<dbReference type="PROSITE" id="PS00107">
    <property type="entry name" value="PROTEIN_KINASE_ATP"/>
    <property type="match status" value="1"/>
</dbReference>
<dbReference type="PANTHER" id="PTHR11042:SF91">
    <property type="entry name" value="EUKARYOTIC TRANSLATION INITIATION FACTOR 2-ALPHA KINASE"/>
    <property type="match status" value="1"/>
</dbReference>
<dbReference type="EMBL" id="CAJPIZ010009749">
    <property type="protein sequence ID" value="CAG2112059.1"/>
    <property type="molecule type" value="Genomic_DNA"/>
</dbReference>
<feature type="non-terminal residue" evidence="9">
    <location>
        <position position="305"/>
    </location>
</feature>
<keyword evidence="7" id="KW-0723">Serine/threonine-protein kinase</keyword>